<dbReference type="Pfam" id="PF17788">
    <property type="entry name" value="HypF_C"/>
    <property type="match status" value="1"/>
</dbReference>
<feature type="domain" description="YrdC-like" evidence="11">
    <location>
        <begin position="201"/>
        <end position="390"/>
    </location>
</feature>
<dbReference type="EMBL" id="CP089982">
    <property type="protein sequence ID" value="WXA91704.1"/>
    <property type="molecule type" value="Genomic_DNA"/>
</dbReference>
<organism evidence="12 13">
    <name type="scientific">Pendulispora brunnea</name>
    <dbReference type="NCBI Taxonomy" id="2905690"/>
    <lineage>
        <taxon>Bacteria</taxon>
        <taxon>Pseudomonadati</taxon>
        <taxon>Myxococcota</taxon>
        <taxon>Myxococcia</taxon>
        <taxon>Myxococcales</taxon>
        <taxon>Sorangiineae</taxon>
        <taxon>Pendulisporaceae</taxon>
        <taxon>Pendulispora</taxon>
    </lineage>
</organism>
<keyword evidence="4" id="KW-0479">Metal-binding</keyword>
<dbReference type="Gene3D" id="3.30.110.120">
    <property type="match status" value="1"/>
</dbReference>
<dbReference type="GO" id="GO:0016874">
    <property type="term" value="F:ligase activity"/>
    <property type="evidence" value="ECO:0007669"/>
    <property type="project" value="UniProtKB-KW"/>
</dbReference>
<dbReference type="PROSITE" id="PS00150">
    <property type="entry name" value="ACYLPHOSPHATASE_1"/>
    <property type="match status" value="1"/>
</dbReference>
<dbReference type="SUPFAM" id="SSF53067">
    <property type="entry name" value="Actin-like ATPase domain"/>
    <property type="match status" value="1"/>
</dbReference>
<dbReference type="Gene3D" id="3.90.870.50">
    <property type="match status" value="1"/>
</dbReference>
<dbReference type="Gene3D" id="3.30.420.360">
    <property type="match status" value="1"/>
</dbReference>
<dbReference type="InterPro" id="IPR017945">
    <property type="entry name" value="DHBP_synth_RibB-like_a/b_dom"/>
</dbReference>
<comment type="catalytic activity">
    <reaction evidence="9">
        <text>an acyl phosphate + H2O = a carboxylate + phosphate + H(+)</text>
        <dbReference type="Rhea" id="RHEA:14965"/>
        <dbReference type="ChEBI" id="CHEBI:15377"/>
        <dbReference type="ChEBI" id="CHEBI:15378"/>
        <dbReference type="ChEBI" id="CHEBI:29067"/>
        <dbReference type="ChEBI" id="CHEBI:43474"/>
        <dbReference type="ChEBI" id="CHEBI:59918"/>
        <dbReference type="EC" id="3.6.1.7"/>
    </reaction>
</comment>
<dbReference type="RefSeq" id="WP_394842326.1">
    <property type="nucleotide sequence ID" value="NZ_CP089982.1"/>
</dbReference>
<dbReference type="InterPro" id="IPR004421">
    <property type="entry name" value="Carbamoyltransferase_HypF"/>
</dbReference>
<comment type="pathway">
    <text evidence="1">Protein modification; [NiFe] hydrogenase maturation.</text>
</comment>
<dbReference type="InterPro" id="IPR011125">
    <property type="entry name" value="Znf_HypF"/>
</dbReference>
<dbReference type="Proteomes" id="UP001379533">
    <property type="component" value="Chromosome"/>
</dbReference>
<reference evidence="12 13" key="1">
    <citation type="submission" date="2021-12" db="EMBL/GenBank/DDBJ databases">
        <title>Discovery of the Pendulisporaceae a myxobacterial family with distinct sporulation behavior and unique specialized metabolism.</title>
        <authorList>
            <person name="Garcia R."/>
            <person name="Popoff A."/>
            <person name="Bader C.D."/>
            <person name="Loehr J."/>
            <person name="Walesch S."/>
            <person name="Walt C."/>
            <person name="Boldt J."/>
            <person name="Bunk B."/>
            <person name="Haeckl F.J.F.P.J."/>
            <person name="Gunesch A.P."/>
            <person name="Birkelbach J."/>
            <person name="Nuebel U."/>
            <person name="Pietschmann T."/>
            <person name="Bach T."/>
            <person name="Mueller R."/>
        </authorList>
    </citation>
    <scope>NUCLEOTIDE SEQUENCE [LARGE SCALE GENOMIC DNA]</scope>
    <source>
        <strain evidence="12 13">MSr12523</strain>
    </source>
</reference>
<protein>
    <recommendedName>
        <fullName evidence="8">Carbamoyltransferase</fullName>
        <ecNumber evidence="8">6.2.-.-</ecNumber>
    </recommendedName>
</protein>
<sequence length="761" mass="83270">MTMRFGIRVSGTVQGVGFRPFVHRVARTLGLAGWVRNDGEGVRIEVEGAAPSLDAFVAALRSAAPPRAALEKLRVESLPPRSETSFLIVPSDLGVQVAATLPADLAPCAECLREMHDPDARRYRYPFTNCTACGPRYTIVRELPYDRARTTMRGFELCVSCEREYRDPDDRRFHAEPIACPRCGPELQALGPEGIPLAKGDAALRLGLRKLLDGNIVALKAVGGYQLLVLATNGAAVARLRERKKRPHKPFAVMAPSVDVWTSHAWISAGEQDALLSPEAPIVLVRRREPSTAITPIARDVAPGNPWLGAMLPSSPIHHLLLADVGAPVVCTSGNLSEEPICYDDVEAIERLRDVADVFLVHDRPIARPLDDSVVRVGPKGLEVLRRARGYAPRPLHRAPSPTTVLALGGHLKSSVALTRGSELVASQHIGDLDTPDARALLERTVRDLLAFFRERPDVIACDLHPDYASTELAERLAREYQAPLVRVQHHHAHVAACIADHELEGPVLGFAWDGTGYGFDGSTWGGEVLVWDGRRMKRVGSVRPFPLVGGDRAVRDPRRAALGIAWEIFGAQAYDVVGHLFSGVEWAVLSRIVSDRPPRTTSMGRLFDAMASLTGWIGPCSFEGQTAMDLEFAADGAGDVEAYPRPPRKEKMRPLLFDWEPVVRGIVEDGEPRHMQSARFHETVAQWARDVAHAVALPRVVLAGGCFQNQRLAARVRALLEQDGFLVYAPARIPTNDGGISVGQAWLASKRRAHVSRHSR</sequence>
<evidence type="ECO:0000259" key="10">
    <source>
        <dbReference type="PROSITE" id="PS51160"/>
    </source>
</evidence>
<dbReference type="PIRSF" id="PIRSF006256">
    <property type="entry name" value="CMPcnvr_hdrg_mat"/>
    <property type="match status" value="1"/>
</dbReference>
<dbReference type="Gene3D" id="3.30.420.40">
    <property type="match status" value="1"/>
</dbReference>
<dbReference type="InterPro" id="IPR017968">
    <property type="entry name" value="Acylphosphatase_CS"/>
</dbReference>
<keyword evidence="9" id="KW-0378">Hydrolase</keyword>
<dbReference type="Pfam" id="PF01300">
    <property type="entry name" value="Sua5_yciO_yrdC"/>
    <property type="match status" value="1"/>
</dbReference>
<dbReference type="InterPro" id="IPR051060">
    <property type="entry name" value="Carbamoyltrans_HypF-like"/>
</dbReference>
<dbReference type="InterPro" id="IPR043129">
    <property type="entry name" value="ATPase_NBD"/>
</dbReference>
<dbReference type="InterPro" id="IPR001792">
    <property type="entry name" value="Acylphosphatase-like_dom"/>
</dbReference>
<dbReference type="InterPro" id="IPR036046">
    <property type="entry name" value="Acylphosphatase-like_dom_sf"/>
</dbReference>
<keyword evidence="13" id="KW-1185">Reference proteome</keyword>
<gene>
    <name evidence="12" type="primary">hypF</name>
    <name evidence="12" type="ORF">LZC95_35290</name>
</gene>
<evidence type="ECO:0000256" key="7">
    <source>
        <dbReference type="ARBA" id="ARBA00048220"/>
    </source>
</evidence>
<feature type="active site" evidence="9">
    <location>
        <position position="37"/>
    </location>
</feature>
<evidence type="ECO:0000256" key="1">
    <source>
        <dbReference type="ARBA" id="ARBA00004711"/>
    </source>
</evidence>
<dbReference type="SUPFAM" id="SSF55821">
    <property type="entry name" value="YrdC/RibB"/>
    <property type="match status" value="1"/>
</dbReference>
<dbReference type="InterPro" id="IPR055128">
    <property type="entry name" value="HypF_C_2"/>
</dbReference>
<evidence type="ECO:0000259" key="11">
    <source>
        <dbReference type="PROSITE" id="PS51163"/>
    </source>
</evidence>
<keyword evidence="3 12" id="KW-0436">Ligase</keyword>
<keyword evidence="5" id="KW-0863">Zinc-finger</keyword>
<dbReference type="InterPro" id="IPR041440">
    <property type="entry name" value="HypF_C"/>
</dbReference>
<dbReference type="PROSITE" id="PS51163">
    <property type="entry name" value="YRDC"/>
    <property type="match status" value="1"/>
</dbReference>
<feature type="domain" description="Acylphosphatase-like" evidence="10">
    <location>
        <begin position="4"/>
        <end position="90"/>
    </location>
</feature>
<dbReference type="Pfam" id="PF22521">
    <property type="entry name" value="HypF_C_2"/>
    <property type="match status" value="1"/>
</dbReference>
<dbReference type="EC" id="6.2.-.-" evidence="8"/>
<comment type="similarity">
    <text evidence="2 8">Belongs to the carbamoyltransferase HypF family.</text>
</comment>
<dbReference type="NCBIfam" id="TIGR00143">
    <property type="entry name" value="hypF"/>
    <property type="match status" value="1"/>
</dbReference>
<dbReference type="Pfam" id="PF00708">
    <property type="entry name" value="Acylphosphatase"/>
    <property type="match status" value="1"/>
</dbReference>
<evidence type="ECO:0000256" key="3">
    <source>
        <dbReference type="ARBA" id="ARBA00022598"/>
    </source>
</evidence>
<name>A0ABZ2K4K0_9BACT</name>
<dbReference type="PANTHER" id="PTHR42959">
    <property type="entry name" value="CARBAMOYLTRANSFERASE"/>
    <property type="match status" value="1"/>
</dbReference>
<dbReference type="PANTHER" id="PTHR42959:SF1">
    <property type="entry name" value="CARBAMOYLTRANSFERASE HYPF"/>
    <property type="match status" value="1"/>
</dbReference>
<accession>A0ABZ2K4K0</accession>
<keyword evidence="6" id="KW-0862">Zinc</keyword>
<comment type="catalytic activity">
    <reaction evidence="7">
        <text>C-terminal L-cysteinyl-[HypE protein] + carbamoyl phosphate + ATP + H2O = C-terminal S-carboxamide-L-cysteinyl-[HypE protein] + AMP + phosphate + diphosphate + H(+)</text>
        <dbReference type="Rhea" id="RHEA:55636"/>
        <dbReference type="Rhea" id="RHEA-COMP:14247"/>
        <dbReference type="Rhea" id="RHEA-COMP:14392"/>
        <dbReference type="ChEBI" id="CHEBI:15377"/>
        <dbReference type="ChEBI" id="CHEBI:15378"/>
        <dbReference type="ChEBI" id="CHEBI:30616"/>
        <dbReference type="ChEBI" id="CHEBI:33019"/>
        <dbReference type="ChEBI" id="CHEBI:43474"/>
        <dbReference type="ChEBI" id="CHEBI:58228"/>
        <dbReference type="ChEBI" id="CHEBI:76913"/>
        <dbReference type="ChEBI" id="CHEBI:139126"/>
        <dbReference type="ChEBI" id="CHEBI:456215"/>
    </reaction>
</comment>
<evidence type="ECO:0000313" key="12">
    <source>
        <dbReference type="EMBL" id="WXA91704.1"/>
    </source>
</evidence>
<dbReference type="PROSITE" id="PS51160">
    <property type="entry name" value="ACYLPHOSPHATASE_3"/>
    <property type="match status" value="1"/>
</dbReference>
<dbReference type="InterPro" id="IPR006070">
    <property type="entry name" value="Sua5-like_dom"/>
</dbReference>
<evidence type="ECO:0000313" key="13">
    <source>
        <dbReference type="Proteomes" id="UP001379533"/>
    </source>
</evidence>
<evidence type="ECO:0000256" key="9">
    <source>
        <dbReference type="PROSITE-ProRule" id="PRU00520"/>
    </source>
</evidence>
<evidence type="ECO:0000256" key="6">
    <source>
        <dbReference type="ARBA" id="ARBA00022833"/>
    </source>
</evidence>
<evidence type="ECO:0000256" key="4">
    <source>
        <dbReference type="ARBA" id="ARBA00022723"/>
    </source>
</evidence>
<evidence type="ECO:0000256" key="2">
    <source>
        <dbReference type="ARBA" id="ARBA00008097"/>
    </source>
</evidence>
<dbReference type="Pfam" id="PF07503">
    <property type="entry name" value="zf-HYPF"/>
    <property type="match status" value="2"/>
</dbReference>
<feature type="active site" evidence="9">
    <location>
        <position position="19"/>
    </location>
</feature>
<proteinExistence type="inferred from homology"/>
<evidence type="ECO:0000256" key="8">
    <source>
        <dbReference type="PIRNR" id="PIRNR006256"/>
    </source>
</evidence>
<dbReference type="SUPFAM" id="SSF54975">
    <property type="entry name" value="Acylphosphatase/BLUF domain-like"/>
    <property type="match status" value="1"/>
</dbReference>
<evidence type="ECO:0000256" key="5">
    <source>
        <dbReference type="ARBA" id="ARBA00022771"/>
    </source>
</evidence>